<dbReference type="FunFam" id="3.20.20.20:FF:000008">
    <property type="entry name" value="Dihydropteroate synthase"/>
    <property type="match status" value="1"/>
</dbReference>
<dbReference type="PROSITE" id="PS50972">
    <property type="entry name" value="PTERIN_BINDING"/>
    <property type="match status" value="1"/>
</dbReference>
<dbReference type="PROSITE" id="PS00792">
    <property type="entry name" value="DHPS_1"/>
    <property type="match status" value="1"/>
</dbReference>
<dbReference type="PANTHER" id="PTHR20941">
    <property type="entry name" value="FOLATE SYNTHESIS PROTEINS"/>
    <property type="match status" value="1"/>
</dbReference>
<evidence type="ECO:0000259" key="6">
    <source>
        <dbReference type="PROSITE" id="PS50972"/>
    </source>
</evidence>
<comment type="function">
    <text evidence="4">Catalyzes the condensation of para-aminobenzoate (pABA) with 6-hydroxymethyl-7,8-dihydropterin diphosphate (DHPt-PP) to form 7,8-dihydropteroate (H2Pte), the immediate precursor of folate derivatives.</text>
</comment>
<dbReference type="CDD" id="cd00739">
    <property type="entry name" value="DHPS"/>
    <property type="match status" value="1"/>
</dbReference>
<dbReference type="InterPro" id="IPR011005">
    <property type="entry name" value="Dihydropteroate_synth-like_sf"/>
</dbReference>
<dbReference type="InterPro" id="IPR000489">
    <property type="entry name" value="Pterin-binding_dom"/>
</dbReference>
<dbReference type="KEGG" id="fal:FRAAL6098"/>
<dbReference type="PROSITE" id="PS00793">
    <property type="entry name" value="DHPS_2"/>
    <property type="match status" value="1"/>
</dbReference>
<dbReference type="eggNOG" id="COG0294">
    <property type="taxonomic scope" value="Bacteria"/>
</dbReference>
<feature type="region of interest" description="Disordered" evidence="5">
    <location>
        <begin position="1"/>
        <end position="38"/>
    </location>
</feature>
<evidence type="ECO:0000313" key="7">
    <source>
        <dbReference type="EMBL" id="CAJ64722.1"/>
    </source>
</evidence>
<comment type="cofactor">
    <cofactor evidence="4">
        <name>Mg(2+)</name>
        <dbReference type="ChEBI" id="CHEBI:18420"/>
    </cofactor>
</comment>
<dbReference type="PANTHER" id="PTHR20941:SF8">
    <property type="entry name" value="INACTIVE DIHYDROPTEROATE SYNTHASE 2"/>
    <property type="match status" value="1"/>
</dbReference>
<evidence type="ECO:0000256" key="5">
    <source>
        <dbReference type="SAM" id="MobiDB-lite"/>
    </source>
</evidence>
<proteinExistence type="inferred from homology"/>
<evidence type="ECO:0000256" key="2">
    <source>
        <dbReference type="ARBA" id="ARBA00011738"/>
    </source>
</evidence>
<feature type="compositionally biased region" description="Pro residues" evidence="5">
    <location>
        <begin position="19"/>
        <end position="31"/>
    </location>
</feature>
<keyword evidence="4 7" id="KW-0808">Transferase</keyword>
<dbReference type="EC" id="2.5.1.15" evidence="4"/>
<evidence type="ECO:0000313" key="8">
    <source>
        <dbReference type="Proteomes" id="UP000000657"/>
    </source>
</evidence>
<dbReference type="InterPro" id="IPR045031">
    <property type="entry name" value="DHP_synth-like"/>
</dbReference>
<dbReference type="NCBIfam" id="TIGR01496">
    <property type="entry name" value="DHPS"/>
    <property type="match status" value="1"/>
</dbReference>
<keyword evidence="4" id="KW-0479">Metal-binding</keyword>
<dbReference type="InterPro" id="IPR006390">
    <property type="entry name" value="DHP_synth_dom"/>
</dbReference>
<keyword evidence="4" id="KW-0289">Folate biosynthesis</keyword>
<feature type="domain" description="Pterin-binding" evidence="6">
    <location>
        <begin position="49"/>
        <end position="302"/>
    </location>
</feature>
<dbReference type="AlphaFoldDB" id="Q0RCV2"/>
<sequence length="321" mass="33653">MDADPPETTALTPRTPTAPTAPSPTDLPPLAPRQGPLRLGRRVFGPSELVVMAIVNRTPDSFFDRGATYGEAAALDAVDRAVEDGAEIIDIGGVKAAPGGEVSPAEELRRVGGFVAAVRARHPDLVISVDTWRAAVGRVVAGEGADLLNDAWGGVDPQLAEVAAEFGTGLVCTHAGHLPPRTRPHRMTYDDVVADIVTTTTGLAERAASLGVRADAVLIDPGHDFGKNSRHSLEATRRLPELAATGWPVLVAMSNKDFVGETLDTGVDERLEGTLAATAISAWLGARVFRAHQVAATLRTLRMVAAIRGDADLAVARRGVV</sequence>
<dbReference type="EMBL" id="CT573213">
    <property type="protein sequence ID" value="CAJ64722.1"/>
    <property type="molecule type" value="Genomic_DNA"/>
</dbReference>
<dbReference type="STRING" id="326424.FRAAL6098"/>
<dbReference type="GO" id="GO:0004156">
    <property type="term" value="F:dihydropteroate synthase activity"/>
    <property type="evidence" value="ECO:0007669"/>
    <property type="project" value="UniProtKB-EC"/>
</dbReference>
<dbReference type="Gene3D" id="3.20.20.20">
    <property type="entry name" value="Dihydropteroate synthase-like"/>
    <property type="match status" value="1"/>
</dbReference>
<organism evidence="7 8">
    <name type="scientific">Frankia alni (strain DSM 45986 / CECT 9034 / ACN14a)</name>
    <dbReference type="NCBI Taxonomy" id="326424"/>
    <lineage>
        <taxon>Bacteria</taxon>
        <taxon>Bacillati</taxon>
        <taxon>Actinomycetota</taxon>
        <taxon>Actinomycetes</taxon>
        <taxon>Frankiales</taxon>
        <taxon>Frankiaceae</taxon>
        <taxon>Frankia</taxon>
    </lineage>
</organism>
<keyword evidence="4" id="KW-0460">Magnesium</keyword>
<protein>
    <recommendedName>
        <fullName evidence="4">Dihydropteroate synthase</fullName>
        <shortName evidence="4">DHPS</shortName>
        <ecNumber evidence="4">2.5.1.15</ecNumber>
    </recommendedName>
    <alternativeName>
        <fullName evidence="4">Dihydropteroate pyrophosphorylase</fullName>
    </alternativeName>
</protein>
<feature type="compositionally biased region" description="Low complexity" evidence="5">
    <location>
        <begin position="1"/>
        <end position="18"/>
    </location>
</feature>
<gene>
    <name evidence="7" type="primary">folP</name>
    <name evidence="7" type="ordered locus">FRAAL6098</name>
</gene>
<dbReference type="GO" id="GO:0005829">
    <property type="term" value="C:cytosol"/>
    <property type="evidence" value="ECO:0007669"/>
    <property type="project" value="TreeGrafter"/>
</dbReference>
<dbReference type="Proteomes" id="UP000000657">
    <property type="component" value="Chromosome"/>
</dbReference>
<dbReference type="UniPathway" id="UPA00077">
    <property type="reaction ID" value="UER00156"/>
</dbReference>
<accession>Q0RCV2</accession>
<keyword evidence="8" id="KW-1185">Reference proteome</keyword>
<reference evidence="7 8" key="1">
    <citation type="journal article" date="2007" name="Genome Res.">
        <title>Genome characteristics of facultatively symbiotic Frankia sp. strains reflect host range and host plant biogeography.</title>
        <authorList>
            <person name="Normand P."/>
            <person name="Lapierre P."/>
            <person name="Tisa L.S."/>
            <person name="Gogarten J.P."/>
            <person name="Alloisio N."/>
            <person name="Bagnarol E."/>
            <person name="Bassi C.A."/>
            <person name="Berry A.M."/>
            <person name="Bickhart D.M."/>
            <person name="Choisne N."/>
            <person name="Couloux A."/>
            <person name="Cournoyer B."/>
            <person name="Cruveiller S."/>
            <person name="Daubin V."/>
            <person name="Demange N."/>
            <person name="Francino M.P."/>
            <person name="Goltsman E."/>
            <person name="Huang Y."/>
            <person name="Kopp O.R."/>
            <person name="Labarre L."/>
            <person name="Lapidus A."/>
            <person name="Lavire C."/>
            <person name="Marechal J."/>
            <person name="Martinez M."/>
            <person name="Mastronunzio J.E."/>
            <person name="Mullin B.C."/>
            <person name="Niemann J."/>
            <person name="Pujic P."/>
            <person name="Rawnsley T."/>
            <person name="Rouy Z."/>
            <person name="Schenowitz C."/>
            <person name="Sellstedt A."/>
            <person name="Tavares F."/>
            <person name="Tomkins J.P."/>
            <person name="Vallenet D."/>
            <person name="Valverde C."/>
            <person name="Wall L.G."/>
            <person name="Wang Y."/>
            <person name="Medigue C."/>
            <person name="Benson D.R."/>
        </authorList>
    </citation>
    <scope>NUCLEOTIDE SEQUENCE [LARGE SCALE GENOMIC DNA]</scope>
    <source>
        <strain evidence="8">DSM 45986 / CECT 9034 / ACN14a</strain>
    </source>
</reference>
<comment type="pathway">
    <text evidence="4">Cofactor biosynthesis; tetrahydrofolate biosynthesis; 7,8-dihydrofolate from 2-amino-4-hydroxy-6-hydroxymethyl-7,8-dihydropteridine diphosphate and 4-aminobenzoate: step 1/2.</text>
</comment>
<evidence type="ECO:0000256" key="3">
    <source>
        <dbReference type="ARBA" id="ARBA00058850"/>
    </source>
</evidence>
<dbReference type="GO" id="GO:0046872">
    <property type="term" value="F:metal ion binding"/>
    <property type="evidence" value="ECO:0007669"/>
    <property type="project" value="UniProtKB-KW"/>
</dbReference>
<evidence type="ECO:0000256" key="1">
    <source>
        <dbReference type="ARBA" id="ARBA00009503"/>
    </source>
</evidence>
<name>Q0RCV2_FRAAA</name>
<dbReference type="HOGENOM" id="CLU_008023_0_0_11"/>
<comment type="similarity">
    <text evidence="1 4">Belongs to the DHPS family.</text>
</comment>
<dbReference type="SUPFAM" id="SSF51717">
    <property type="entry name" value="Dihydropteroate synthetase-like"/>
    <property type="match status" value="1"/>
</dbReference>
<dbReference type="GO" id="GO:0046656">
    <property type="term" value="P:folic acid biosynthetic process"/>
    <property type="evidence" value="ECO:0007669"/>
    <property type="project" value="UniProtKB-KW"/>
</dbReference>
<evidence type="ECO:0000256" key="4">
    <source>
        <dbReference type="RuleBase" id="RU361205"/>
    </source>
</evidence>
<comment type="function">
    <text evidence="3">Has very low affinity for the DHPS substrate 6-hydroxymethyl-7,8-dihydropterin-pyrophosphate, but can bind the inhibitor dapsone. Seems to lack dihydropteroate synthase activity, and does probably not function in folate metabolism.</text>
</comment>
<comment type="subunit">
    <text evidence="2">Homodimer.</text>
</comment>
<dbReference type="GO" id="GO:0046654">
    <property type="term" value="P:tetrahydrofolate biosynthetic process"/>
    <property type="evidence" value="ECO:0007669"/>
    <property type="project" value="UniProtKB-UniPathway"/>
</dbReference>
<dbReference type="Pfam" id="PF00809">
    <property type="entry name" value="Pterin_bind"/>
    <property type="match status" value="1"/>
</dbReference>